<dbReference type="InterPro" id="IPR004426">
    <property type="entry name" value="MJ1210-like"/>
</dbReference>
<dbReference type="NCBIfam" id="TIGR00162">
    <property type="entry name" value="proteasome assembly chaperone family protein"/>
    <property type="match status" value="1"/>
</dbReference>
<name>A0A075I8E0_9EURY</name>
<evidence type="ECO:0000313" key="2">
    <source>
        <dbReference type="EMBL" id="AIF24135.1"/>
    </source>
</evidence>
<dbReference type="PANTHER" id="PTHR35610:SF7">
    <property type="entry name" value="3-ISOPROPYLMALATE DEHYDRATASE"/>
    <property type="match status" value="1"/>
</dbReference>
<dbReference type="AlphaFoldDB" id="A0A075I8E0"/>
<protein>
    <recommendedName>
        <fullName evidence="3">Archaeal enzymes of ATP-grasp superfamily</fullName>
    </recommendedName>
</protein>
<dbReference type="Gene3D" id="3.40.50.10900">
    <property type="entry name" value="PAC-like subunit"/>
    <property type="match status" value="1"/>
</dbReference>
<organism evidence="2">
    <name type="scientific">uncultured marine group II/III euryarchaeote SAT1000_24_G08</name>
    <dbReference type="NCBI Taxonomy" id="1456569"/>
    <lineage>
        <taxon>Archaea</taxon>
        <taxon>Methanobacteriati</taxon>
        <taxon>Methanobacteriota</taxon>
        <taxon>environmental samples</taxon>
    </lineage>
</organism>
<dbReference type="EMBL" id="KF901251">
    <property type="protein sequence ID" value="AIF24135.1"/>
    <property type="molecule type" value="Genomic_DNA"/>
</dbReference>
<evidence type="ECO:0008006" key="3">
    <source>
        <dbReference type="Google" id="ProtNLM"/>
    </source>
</evidence>
<evidence type="ECO:0000256" key="1">
    <source>
        <dbReference type="SAM" id="MobiDB-lite"/>
    </source>
</evidence>
<dbReference type="PANTHER" id="PTHR35610">
    <property type="entry name" value="3-ISOPROPYLMALATE DEHYDRATASE-RELATED"/>
    <property type="match status" value="1"/>
</dbReference>
<reference evidence="2" key="1">
    <citation type="journal article" date="2014" name="Genome Biol. Evol.">
        <title>Pangenome evidence for extensive interdomain horizontal transfer affecting lineage core and shell genes in uncultured planktonic thaumarchaeota and euryarchaeota.</title>
        <authorList>
            <person name="Deschamps P."/>
            <person name="Zivanovic Y."/>
            <person name="Moreira D."/>
            <person name="Rodriguez-Valera F."/>
            <person name="Lopez-Garcia P."/>
        </authorList>
    </citation>
    <scope>NUCLEOTIDE SEQUENCE</scope>
</reference>
<feature type="compositionally biased region" description="Basic and acidic residues" evidence="1">
    <location>
        <begin position="235"/>
        <end position="252"/>
    </location>
</feature>
<dbReference type="SUPFAM" id="SSF159659">
    <property type="entry name" value="Cgl1923-like"/>
    <property type="match status" value="1"/>
</dbReference>
<dbReference type="Pfam" id="PF09754">
    <property type="entry name" value="PAC2"/>
    <property type="match status" value="1"/>
</dbReference>
<proteinExistence type="predicted"/>
<accession>A0A075I8E0</accession>
<feature type="region of interest" description="Disordered" evidence="1">
    <location>
        <begin position="231"/>
        <end position="252"/>
    </location>
</feature>
<dbReference type="InterPro" id="IPR019151">
    <property type="entry name" value="Proteasome_assmbl_chaperone_2"/>
</dbReference>
<sequence length="252" mass="27133">MGFTEIVKTEEVQLENAILLEGLPGVGNVGKLAATHLIEELNAKKCIEIYSSYFPPQVLIDDDGIVKLVNNELYYYHGKGKTRDLLFLVGEYQGMDSSGQYDLCTKLIELVKQMGVTTIYTLGGYGLGKLVPDPRVLGAATSDEIVKLFKGAGVEFIDGEPGAGIVGASGLLLGLGKLQGIHGGCLMGETSGYMVDPKSASAVLKSLQKLLNLKIDLSELEERAKQVDSITNQLKEMDTGESEDRPDVNYIG</sequence>
<dbReference type="InterPro" id="IPR038389">
    <property type="entry name" value="PSMG2_sf"/>
</dbReference>